<sequence>MKHLHIMNDDKFIEPYIRFIEEYFYFQKHKFIILSKNNKNSYYNNKKNIFQYHSKKDYLKILKDLYLTDNIFLHGLFNRNIFIILFTNPWLLKKCKWILWGGDLYSYKKRLKKRKLKSKIYNYMIFYVIKNIEGIITYIKGDYKLAQQWYKTKANYYKCICYLSNIPSYNIPKTNFKINTHNKEHIFIQVGNSADPSNNHVEILDKIKENKNENEKIKIICPLSYGKEDQKKKVIKYGKKVFGKDFVPLTKFMDLKTYNKLLSNIDIAIFNHQRQQAMGNILTLLYLGKKVYIRDDIVTWDFMQENDIKVFSFNNSNNDLLDEIDSEVAKKNRKKIDFRFNIDVFIEEWSNIFNS</sequence>
<dbReference type="GO" id="GO:0009246">
    <property type="term" value="P:enterobacterial common antigen biosynthetic process"/>
    <property type="evidence" value="ECO:0007669"/>
    <property type="project" value="InterPro"/>
</dbReference>
<evidence type="ECO:0000313" key="7">
    <source>
        <dbReference type="Proteomes" id="UP000295472"/>
    </source>
</evidence>
<dbReference type="Proteomes" id="UP000295472">
    <property type="component" value="Unassembled WGS sequence"/>
</dbReference>
<dbReference type="AlphaFoldDB" id="A0A4R8GKR0"/>
<keyword evidence="1" id="KW-1003">Cell membrane</keyword>
<dbReference type="Pfam" id="PF07429">
    <property type="entry name" value="Glyco_transf_56"/>
    <property type="match status" value="1"/>
</dbReference>
<comment type="caution">
    <text evidence="6">The sequence shown here is derived from an EMBL/GenBank/DDBJ whole genome shotgun (WGS) entry which is preliminary data.</text>
</comment>
<evidence type="ECO:0000256" key="1">
    <source>
        <dbReference type="ARBA" id="ARBA00022475"/>
    </source>
</evidence>
<accession>A0A4R8GKR0</accession>
<evidence type="ECO:0000256" key="4">
    <source>
        <dbReference type="ARBA" id="ARBA00022679"/>
    </source>
</evidence>
<dbReference type="RefSeq" id="WP_134059456.1">
    <property type="nucleotide sequence ID" value="NZ_SOEF01000019.1"/>
</dbReference>
<gene>
    <name evidence="6" type="ORF">C7954_11952</name>
</gene>
<keyword evidence="4 6" id="KW-0808">Transferase</keyword>
<evidence type="ECO:0000313" key="6">
    <source>
        <dbReference type="EMBL" id="TDX42941.1"/>
    </source>
</evidence>
<organism evidence="6 7">
    <name type="scientific">Halanaerobium congolense</name>
    <dbReference type="NCBI Taxonomy" id="54121"/>
    <lineage>
        <taxon>Bacteria</taxon>
        <taxon>Bacillati</taxon>
        <taxon>Bacillota</taxon>
        <taxon>Clostridia</taxon>
        <taxon>Halanaerobiales</taxon>
        <taxon>Halanaerobiaceae</taxon>
        <taxon>Halanaerobium</taxon>
    </lineage>
</organism>
<proteinExistence type="predicted"/>
<keyword evidence="2" id="KW-0997">Cell inner membrane</keyword>
<name>A0A4R8GKR0_9FIRM</name>
<evidence type="ECO:0000256" key="5">
    <source>
        <dbReference type="ARBA" id="ARBA00023136"/>
    </source>
</evidence>
<evidence type="ECO:0000256" key="2">
    <source>
        <dbReference type="ARBA" id="ARBA00022519"/>
    </source>
</evidence>
<dbReference type="GO" id="GO:0008417">
    <property type="term" value="F:fucosyltransferase activity"/>
    <property type="evidence" value="ECO:0007669"/>
    <property type="project" value="InterPro"/>
</dbReference>
<dbReference type="InterPro" id="IPR009993">
    <property type="entry name" value="WecF"/>
</dbReference>
<keyword evidence="5" id="KW-0472">Membrane</keyword>
<dbReference type="GeneID" id="57013032"/>
<dbReference type="EMBL" id="SOEF01000019">
    <property type="protein sequence ID" value="TDX42941.1"/>
    <property type="molecule type" value="Genomic_DNA"/>
</dbReference>
<evidence type="ECO:0000256" key="3">
    <source>
        <dbReference type="ARBA" id="ARBA00022676"/>
    </source>
</evidence>
<protein>
    <submittedName>
        <fullName evidence="6">4-alpha-L-fucosyltransferase (Glycosyl transferase family 56)</fullName>
    </submittedName>
</protein>
<reference evidence="6 7" key="1">
    <citation type="submission" date="2019-03" db="EMBL/GenBank/DDBJ databases">
        <title>Subsurface microbial communities from deep shales in Ohio and West Virginia, USA.</title>
        <authorList>
            <person name="Wrighton K."/>
        </authorList>
    </citation>
    <scope>NUCLEOTIDE SEQUENCE [LARGE SCALE GENOMIC DNA]</scope>
    <source>
        <strain evidence="6 7">DSMZ 11287</strain>
    </source>
</reference>
<keyword evidence="3 6" id="KW-0328">Glycosyltransferase</keyword>